<evidence type="ECO:0000313" key="3">
    <source>
        <dbReference type="EMBL" id="OKH40130.1"/>
    </source>
</evidence>
<evidence type="ECO:0000256" key="2">
    <source>
        <dbReference type="SAM" id="Phobius"/>
    </source>
</evidence>
<evidence type="ECO:0000256" key="1">
    <source>
        <dbReference type="SAM" id="MobiDB-lite"/>
    </source>
</evidence>
<keyword evidence="2" id="KW-0812">Transmembrane</keyword>
<dbReference type="Proteomes" id="UP000185860">
    <property type="component" value="Unassembled WGS sequence"/>
</dbReference>
<organism evidence="3 4">
    <name type="scientific">[Phormidium ambiguum] IAM M-71</name>
    <dbReference type="NCBI Taxonomy" id="454136"/>
    <lineage>
        <taxon>Bacteria</taxon>
        <taxon>Bacillati</taxon>
        <taxon>Cyanobacteriota</taxon>
        <taxon>Cyanophyceae</taxon>
        <taxon>Oscillatoriophycideae</taxon>
        <taxon>Aerosakkonematales</taxon>
        <taxon>Aerosakkonemataceae</taxon>
        <taxon>Floridanema</taxon>
    </lineage>
</organism>
<gene>
    <name evidence="3" type="ORF">NIES2119_04190</name>
</gene>
<dbReference type="AlphaFoldDB" id="A0A1U7IRY6"/>
<accession>A0A1U7IRY6</accession>
<keyword evidence="2" id="KW-0472">Membrane</keyword>
<feature type="region of interest" description="Disordered" evidence="1">
    <location>
        <begin position="1"/>
        <end position="20"/>
    </location>
</feature>
<sequence length="73" mass="7894">MGGREAGEQGSRGAGEQGGQGDKGNFYLLPSAFCLLPFFPSAFLPFCLSSLLPFPKNKVRSHYLGRSHFPTDT</sequence>
<proteinExistence type="predicted"/>
<dbReference type="EMBL" id="MRCE01000003">
    <property type="protein sequence ID" value="OKH40130.1"/>
    <property type="molecule type" value="Genomic_DNA"/>
</dbReference>
<keyword evidence="2" id="KW-1133">Transmembrane helix</keyword>
<feature type="transmembrane region" description="Helical" evidence="2">
    <location>
        <begin position="27"/>
        <end position="52"/>
    </location>
</feature>
<reference evidence="3 4" key="1">
    <citation type="submission" date="2016-11" db="EMBL/GenBank/DDBJ databases">
        <title>Draft Genome Sequences of Nine Cyanobacterial Strains from Diverse Habitats.</title>
        <authorList>
            <person name="Zhu T."/>
            <person name="Hou S."/>
            <person name="Lu X."/>
            <person name="Hess W.R."/>
        </authorList>
    </citation>
    <scope>NUCLEOTIDE SEQUENCE [LARGE SCALE GENOMIC DNA]</scope>
    <source>
        <strain evidence="3 4">IAM M-71</strain>
    </source>
</reference>
<dbReference type="STRING" id="454136.NIES2119_04190"/>
<protein>
    <submittedName>
        <fullName evidence="3">Uncharacterized protein</fullName>
    </submittedName>
</protein>
<comment type="caution">
    <text evidence="3">The sequence shown here is derived from an EMBL/GenBank/DDBJ whole genome shotgun (WGS) entry which is preliminary data.</text>
</comment>
<evidence type="ECO:0000313" key="4">
    <source>
        <dbReference type="Proteomes" id="UP000185860"/>
    </source>
</evidence>
<name>A0A1U7IRY6_9CYAN</name>